<feature type="region of interest" description="Disordered" evidence="1">
    <location>
        <begin position="251"/>
        <end position="280"/>
    </location>
</feature>
<organism evidence="2 3">
    <name type="scientific">Microdochium trichocladiopsis</name>
    <dbReference type="NCBI Taxonomy" id="1682393"/>
    <lineage>
        <taxon>Eukaryota</taxon>
        <taxon>Fungi</taxon>
        <taxon>Dikarya</taxon>
        <taxon>Ascomycota</taxon>
        <taxon>Pezizomycotina</taxon>
        <taxon>Sordariomycetes</taxon>
        <taxon>Xylariomycetidae</taxon>
        <taxon>Xylariales</taxon>
        <taxon>Microdochiaceae</taxon>
        <taxon>Microdochium</taxon>
    </lineage>
</organism>
<dbReference type="Proteomes" id="UP000756346">
    <property type="component" value="Unassembled WGS sequence"/>
</dbReference>
<dbReference type="GeneID" id="70192352"/>
<dbReference type="RefSeq" id="XP_046006180.1">
    <property type="nucleotide sequence ID" value="XM_046162806.1"/>
</dbReference>
<comment type="caution">
    <text evidence="2">The sequence shown here is derived from an EMBL/GenBank/DDBJ whole genome shotgun (WGS) entry which is preliminary data.</text>
</comment>
<feature type="region of interest" description="Disordered" evidence="1">
    <location>
        <begin position="386"/>
        <end position="444"/>
    </location>
</feature>
<evidence type="ECO:0000313" key="2">
    <source>
        <dbReference type="EMBL" id="KAH7016556.1"/>
    </source>
</evidence>
<dbReference type="AlphaFoldDB" id="A0A9P9BJ94"/>
<feature type="compositionally biased region" description="Polar residues" evidence="1">
    <location>
        <begin position="266"/>
        <end position="280"/>
    </location>
</feature>
<reference evidence="2" key="1">
    <citation type="journal article" date="2021" name="Nat. Commun.">
        <title>Genetic determinants of endophytism in the Arabidopsis root mycobiome.</title>
        <authorList>
            <person name="Mesny F."/>
            <person name="Miyauchi S."/>
            <person name="Thiergart T."/>
            <person name="Pickel B."/>
            <person name="Atanasova L."/>
            <person name="Karlsson M."/>
            <person name="Huettel B."/>
            <person name="Barry K.W."/>
            <person name="Haridas S."/>
            <person name="Chen C."/>
            <person name="Bauer D."/>
            <person name="Andreopoulos W."/>
            <person name="Pangilinan J."/>
            <person name="LaButti K."/>
            <person name="Riley R."/>
            <person name="Lipzen A."/>
            <person name="Clum A."/>
            <person name="Drula E."/>
            <person name="Henrissat B."/>
            <person name="Kohler A."/>
            <person name="Grigoriev I.V."/>
            <person name="Martin F.M."/>
            <person name="Hacquard S."/>
        </authorList>
    </citation>
    <scope>NUCLEOTIDE SEQUENCE</scope>
    <source>
        <strain evidence="2">MPI-CAGE-CH-0230</strain>
    </source>
</reference>
<proteinExistence type="predicted"/>
<keyword evidence="3" id="KW-1185">Reference proteome</keyword>
<accession>A0A9P9BJ94</accession>
<evidence type="ECO:0000313" key="3">
    <source>
        <dbReference type="Proteomes" id="UP000756346"/>
    </source>
</evidence>
<feature type="compositionally biased region" description="Polar residues" evidence="1">
    <location>
        <begin position="414"/>
        <end position="424"/>
    </location>
</feature>
<evidence type="ECO:0000256" key="1">
    <source>
        <dbReference type="SAM" id="MobiDB-lite"/>
    </source>
</evidence>
<dbReference type="EMBL" id="JAGTJQ010000012">
    <property type="protein sequence ID" value="KAH7016556.1"/>
    <property type="molecule type" value="Genomic_DNA"/>
</dbReference>
<name>A0A9P9BJ94_9PEZI</name>
<gene>
    <name evidence="2" type="ORF">B0I36DRAFT_436188</name>
</gene>
<protein>
    <submittedName>
        <fullName evidence="2">Uncharacterized protein</fullName>
    </submittedName>
</protein>
<sequence>MSPFYGYGPLGLGRHQEPGAVSCFAASKPPLGAGYYISLSGCVAPGDGNHELGTFSGTGGAYVEDAVEVRGEAKITRACSSSVYIRILARSLGKPFFLDNIFLFISLQRPGIPSNNTSSPSFAMLVNIGNRFTEAVMSTTTTQAVLFGSGQDVLRCARALQAVIEAATGSCRMELSGAEETIDSAISFCPAKEQAGLNPQTHNPGWQSLHTAFNDVEKSYNTIRDLNLGSPIDLPRVTARFQSPQGTILFMGDREERTSATPPDASDTTSPCSSEAASFSQLSTSETIPCGSPFHGCGTAAQGSVETGCRPQRMIENGRDEYGHDHGSEWNPVLVDDSDDDVDNTVAPGSRRNPVLISDDSGVYVDNTASLHQPTMKSKPVHQIQQGITHSRVTHHHETQSQCPRRPQQRRGACTTSDKSVAKNSAHHTTTRNNQPEPRISSHIPTGQHINQIMEGCQGSGGSQDGNQETSANSVLKCIACGLPTEHRPDSCEYPTTPTLFKLSMWLLILQRLRAL</sequence>